<name>A0AAJ0ETN2_9PEZI</name>
<proteinExistence type="predicted"/>
<evidence type="ECO:0000256" key="1">
    <source>
        <dbReference type="SAM" id="SignalP"/>
    </source>
</evidence>
<dbReference type="Proteomes" id="UP001224890">
    <property type="component" value="Unassembled WGS sequence"/>
</dbReference>
<feature type="chain" id="PRO_5042592902" description="Secreted protein" evidence="1">
    <location>
        <begin position="17"/>
        <end position="70"/>
    </location>
</feature>
<evidence type="ECO:0008006" key="4">
    <source>
        <dbReference type="Google" id="ProtNLM"/>
    </source>
</evidence>
<evidence type="ECO:0000313" key="3">
    <source>
        <dbReference type="Proteomes" id="UP001224890"/>
    </source>
</evidence>
<accession>A0AAJ0ETN2</accession>
<dbReference type="RefSeq" id="XP_060427496.1">
    <property type="nucleotide sequence ID" value="XM_060566112.1"/>
</dbReference>
<sequence length="70" mass="7714">MLTGCMVLLLPVYVCPHGPPSEWKRSAATSLAAQYQQPSIAALVTQTPHHNQIRLVSNNYGRLQATIEKL</sequence>
<gene>
    <name evidence="2" type="ORF">BDP55DRAFT_226108</name>
</gene>
<comment type="caution">
    <text evidence="2">The sequence shown here is derived from an EMBL/GenBank/DDBJ whole genome shotgun (WGS) entry which is preliminary data.</text>
</comment>
<evidence type="ECO:0000313" key="2">
    <source>
        <dbReference type="EMBL" id="KAK1673493.1"/>
    </source>
</evidence>
<organism evidence="2 3">
    <name type="scientific">Colletotrichum godetiae</name>
    <dbReference type="NCBI Taxonomy" id="1209918"/>
    <lineage>
        <taxon>Eukaryota</taxon>
        <taxon>Fungi</taxon>
        <taxon>Dikarya</taxon>
        <taxon>Ascomycota</taxon>
        <taxon>Pezizomycotina</taxon>
        <taxon>Sordariomycetes</taxon>
        <taxon>Hypocreomycetidae</taxon>
        <taxon>Glomerellales</taxon>
        <taxon>Glomerellaceae</taxon>
        <taxon>Colletotrichum</taxon>
        <taxon>Colletotrichum acutatum species complex</taxon>
    </lineage>
</organism>
<dbReference type="AlphaFoldDB" id="A0AAJ0ETN2"/>
<feature type="signal peptide" evidence="1">
    <location>
        <begin position="1"/>
        <end position="16"/>
    </location>
</feature>
<reference evidence="2" key="1">
    <citation type="submission" date="2021-06" db="EMBL/GenBank/DDBJ databases">
        <title>Comparative genomics, transcriptomics and evolutionary studies reveal genomic signatures of adaptation to plant cell wall in hemibiotrophic fungi.</title>
        <authorList>
            <consortium name="DOE Joint Genome Institute"/>
            <person name="Baroncelli R."/>
            <person name="Diaz J.F."/>
            <person name="Benocci T."/>
            <person name="Peng M."/>
            <person name="Battaglia E."/>
            <person name="Haridas S."/>
            <person name="Andreopoulos W."/>
            <person name="Labutti K."/>
            <person name="Pangilinan J."/>
            <person name="Floch G.L."/>
            <person name="Makela M.R."/>
            <person name="Henrissat B."/>
            <person name="Grigoriev I.V."/>
            <person name="Crouch J.A."/>
            <person name="De Vries R.P."/>
            <person name="Sukno S.A."/>
            <person name="Thon M.R."/>
        </authorList>
    </citation>
    <scope>NUCLEOTIDE SEQUENCE</scope>
    <source>
        <strain evidence="2">CBS 193.32</strain>
    </source>
</reference>
<keyword evidence="3" id="KW-1185">Reference proteome</keyword>
<protein>
    <recommendedName>
        <fullName evidence="4">Secreted protein</fullName>
    </recommendedName>
</protein>
<dbReference type="GeneID" id="85450638"/>
<dbReference type="EMBL" id="JAHMHR010000031">
    <property type="protein sequence ID" value="KAK1673493.1"/>
    <property type="molecule type" value="Genomic_DNA"/>
</dbReference>
<keyword evidence="1" id="KW-0732">Signal</keyword>